<organism evidence="1 2">
    <name type="scientific">Microdochium bolleyi</name>
    <dbReference type="NCBI Taxonomy" id="196109"/>
    <lineage>
        <taxon>Eukaryota</taxon>
        <taxon>Fungi</taxon>
        <taxon>Dikarya</taxon>
        <taxon>Ascomycota</taxon>
        <taxon>Pezizomycotina</taxon>
        <taxon>Sordariomycetes</taxon>
        <taxon>Xylariomycetidae</taxon>
        <taxon>Xylariales</taxon>
        <taxon>Microdochiaceae</taxon>
        <taxon>Microdochium</taxon>
    </lineage>
</organism>
<dbReference type="AlphaFoldDB" id="A0A136IXG1"/>
<dbReference type="Proteomes" id="UP000070501">
    <property type="component" value="Unassembled WGS sequence"/>
</dbReference>
<reference evidence="2" key="1">
    <citation type="submission" date="2016-02" db="EMBL/GenBank/DDBJ databases">
        <title>Draft genome sequence of Microdochium bolleyi, a fungal endophyte of beachgrass.</title>
        <authorList>
            <consortium name="DOE Joint Genome Institute"/>
            <person name="David A.S."/>
            <person name="May G."/>
            <person name="Haridas S."/>
            <person name="Lim J."/>
            <person name="Wang M."/>
            <person name="Labutti K."/>
            <person name="Lipzen A."/>
            <person name="Barry K."/>
            <person name="Grigoriev I.V."/>
        </authorList>
    </citation>
    <scope>NUCLEOTIDE SEQUENCE [LARGE SCALE GENOMIC DNA]</scope>
    <source>
        <strain evidence="2">J235TASD1</strain>
    </source>
</reference>
<dbReference type="InParanoid" id="A0A136IXG1"/>
<name>A0A136IXG1_9PEZI</name>
<accession>A0A136IXG1</accession>
<evidence type="ECO:0000313" key="2">
    <source>
        <dbReference type="Proteomes" id="UP000070501"/>
    </source>
</evidence>
<proteinExistence type="predicted"/>
<sequence>MVGSPVTSVADLEEAIKVYRADVEVSMAGPDVPSSVAASVKLVTELVSEAPALIRRLDQLARDARTLRDDQAALAAARHELALRQVVIEQRTRSLNSMQEVLDAKEEVFNLQFDTMEEEVDRATATVAARDQELEDLRKVLVKSIEDLKRLRTEHHDLVRSIDSTLADVKDVAAQVTVSALESEDLKR</sequence>
<keyword evidence="2" id="KW-1185">Reference proteome</keyword>
<protein>
    <submittedName>
        <fullName evidence="1">Uncharacterized protein</fullName>
    </submittedName>
</protein>
<evidence type="ECO:0000313" key="1">
    <source>
        <dbReference type="EMBL" id="KXJ89469.1"/>
    </source>
</evidence>
<gene>
    <name evidence="1" type="ORF">Micbo1qcDRAFT_206410</name>
</gene>
<dbReference type="EMBL" id="KQ964255">
    <property type="protein sequence ID" value="KXJ89469.1"/>
    <property type="molecule type" value="Genomic_DNA"/>
</dbReference>